<dbReference type="InterPro" id="IPR005576">
    <property type="entry name" value="Rpb7-like_N"/>
</dbReference>
<protein>
    <recommendedName>
        <fullName evidence="9">S1 motif domain-containing protein</fullName>
    </recommendedName>
</protein>
<dbReference type="InterPro" id="IPR045113">
    <property type="entry name" value="Rpb7-like"/>
</dbReference>
<evidence type="ECO:0000256" key="3">
    <source>
        <dbReference type="ARBA" id="ARBA00022478"/>
    </source>
</evidence>
<dbReference type="InterPro" id="IPR036898">
    <property type="entry name" value="RNA_pol_Rpb7-like_N_sf"/>
</dbReference>
<name>A0ABY8ULC9_TETOB</name>
<evidence type="ECO:0008006" key="9">
    <source>
        <dbReference type="Google" id="ProtNLM"/>
    </source>
</evidence>
<dbReference type="PANTHER" id="PTHR12709:SF4">
    <property type="entry name" value="DNA-DIRECTED RNA POLYMERASE II SUBUNIT RPB7"/>
    <property type="match status" value="1"/>
</dbReference>
<dbReference type="Pfam" id="PF03876">
    <property type="entry name" value="SHS2_Rpb7-N"/>
    <property type="match status" value="1"/>
</dbReference>
<feature type="domain" description="S1 motif" evidence="5">
    <location>
        <begin position="80"/>
        <end position="155"/>
    </location>
</feature>
<proteinExistence type="inferred from homology"/>
<dbReference type="Pfam" id="PF00575">
    <property type="entry name" value="S1"/>
    <property type="match status" value="1"/>
</dbReference>
<dbReference type="CDD" id="cd04462">
    <property type="entry name" value="S1_RNAPII_Rpb7"/>
    <property type="match status" value="1"/>
</dbReference>
<evidence type="ECO:0000256" key="4">
    <source>
        <dbReference type="ARBA" id="ARBA00023163"/>
    </source>
</evidence>
<organism evidence="7 8">
    <name type="scientific">Tetradesmus obliquus</name>
    <name type="common">Green alga</name>
    <name type="synonym">Acutodesmus obliquus</name>
    <dbReference type="NCBI Taxonomy" id="3088"/>
    <lineage>
        <taxon>Eukaryota</taxon>
        <taxon>Viridiplantae</taxon>
        <taxon>Chlorophyta</taxon>
        <taxon>core chlorophytes</taxon>
        <taxon>Chlorophyceae</taxon>
        <taxon>CS clade</taxon>
        <taxon>Sphaeropleales</taxon>
        <taxon>Scenedesmaceae</taxon>
        <taxon>Tetradesmus</taxon>
    </lineage>
</organism>
<dbReference type="InterPro" id="IPR012340">
    <property type="entry name" value="NA-bd_OB-fold"/>
</dbReference>
<evidence type="ECO:0000256" key="2">
    <source>
        <dbReference type="ARBA" id="ARBA00009307"/>
    </source>
</evidence>
<accession>A0ABY8ULC9</accession>
<evidence type="ECO:0000313" key="8">
    <source>
        <dbReference type="Proteomes" id="UP001244341"/>
    </source>
</evidence>
<dbReference type="Gene3D" id="3.30.1490.120">
    <property type="entry name" value="RNA polymerase Rpb7-like, N-terminal domain"/>
    <property type="match status" value="1"/>
</dbReference>
<keyword evidence="8" id="KW-1185">Reference proteome</keyword>
<dbReference type="CDD" id="cd04329">
    <property type="entry name" value="RNAP_II_Rpb7_N"/>
    <property type="match status" value="1"/>
</dbReference>
<dbReference type="InterPro" id="IPR003029">
    <property type="entry name" value="S1_domain"/>
</dbReference>
<reference evidence="7 8" key="1">
    <citation type="submission" date="2023-05" db="EMBL/GenBank/DDBJ databases">
        <title>A 100% complete, gapless, phased diploid assembly of the Scenedesmus obliquus UTEX 3031 genome.</title>
        <authorList>
            <person name="Biondi T.C."/>
            <person name="Hanschen E.R."/>
            <person name="Kwon T."/>
            <person name="Eng W."/>
            <person name="Kruse C.P.S."/>
            <person name="Koehler S.I."/>
            <person name="Kunde Y."/>
            <person name="Gleasner C.D."/>
            <person name="You Mak K.T."/>
            <person name="Polle J."/>
            <person name="Hovde B.T."/>
            <person name="Starkenburg S.R."/>
        </authorList>
    </citation>
    <scope>NUCLEOTIDE SEQUENCE [LARGE SCALE GENOMIC DNA]</scope>
    <source>
        <strain evidence="7 8">DOE0152z</strain>
    </source>
</reference>
<dbReference type="Proteomes" id="UP001244341">
    <property type="component" value="Chromosome 14b"/>
</dbReference>
<dbReference type="SUPFAM" id="SSF88798">
    <property type="entry name" value="N-terminal, heterodimerisation domain of RBP7 (RpoE)"/>
    <property type="match status" value="1"/>
</dbReference>
<dbReference type="PANTHER" id="PTHR12709">
    <property type="entry name" value="DNA-DIRECTED RNA POLYMERASE II, III"/>
    <property type="match status" value="1"/>
</dbReference>
<evidence type="ECO:0000259" key="6">
    <source>
        <dbReference type="Pfam" id="PF03876"/>
    </source>
</evidence>
<feature type="domain" description="RNA polymerase Rpb7-like N-terminal" evidence="6">
    <location>
        <begin position="9"/>
        <end position="65"/>
    </location>
</feature>
<dbReference type="Gene3D" id="2.40.50.140">
    <property type="entry name" value="Nucleic acid-binding proteins"/>
    <property type="match status" value="1"/>
</dbReference>
<comment type="similarity">
    <text evidence="2">Belongs to the eukaryotic RPB7/RPC8 RNA polymerase subunit family.</text>
</comment>
<evidence type="ECO:0000259" key="5">
    <source>
        <dbReference type="Pfam" id="PF00575"/>
    </source>
</evidence>
<comment type="subcellular location">
    <subcellularLocation>
        <location evidence="1">Nucleus</location>
    </subcellularLocation>
</comment>
<dbReference type="EMBL" id="CP126221">
    <property type="protein sequence ID" value="WIA22333.1"/>
    <property type="molecule type" value="Genomic_DNA"/>
</dbReference>
<keyword evidence="3" id="KW-0240">DNA-directed RNA polymerase</keyword>
<evidence type="ECO:0000313" key="7">
    <source>
        <dbReference type="EMBL" id="WIA22333.1"/>
    </source>
</evidence>
<evidence type="ECO:0000256" key="1">
    <source>
        <dbReference type="ARBA" id="ARBA00004123"/>
    </source>
</evidence>
<sequence>MFFHVTISQNIDLEPMYFGPKLRETIRLKIVDKVEGTCSAKHGYVLSVLAVDDISKGKIRQDGSGLATFKANFQCITFRPFKGEVLDCIVNSVNKMGFFADAGPVQIFVSSHLIPDDFEYSTVNGDAFLSLDATSQIKEGSEVRIKVLGVRTDLNDMFCIGTMKEDYLGVINEGA</sequence>
<dbReference type="SUPFAM" id="SSF50249">
    <property type="entry name" value="Nucleic acid-binding proteins"/>
    <property type="match status" value="1"/>
</dbReference>
<keyword evidence="4" id="KW-0804">Transcription</keyword>
<gene>
    <name evidence="7" type="ORF">OEZ85_004647</name>
</gene>